<dbReference type="EMBL" id="BSXU01009171">
    <property type="protein sequence ID" value="GME68307.1"/>
    <property type="molecule type" value="Genomic_DNA"/>
</dbReference>
<evidence type="ECO:0000313" key="2">
    <source>
        <dbReference type="Proteomes" id="UP001165063"/>
    </source>
</evidence>
<comment type="caution">
    <text evidence="1">The sequence shown here is derived from an EMBL/GenBank/DDBJ whole genome shotgun (WGS) entry which is preliminary data.</text>
</comment>
<proteinExistence type="predicted"/>
<evidence type="ECO:0000313" key="1">
    <source>
        <dbReference type="EMBL" id="GME68307.1"/>
    </source>
</evidence>
<dbReference type="Proteomes" id="UP001165063">
    <property type="component" value="Unassembled WGS sequence"/>
</dbReference>
<protein>
    <submittedName>
        <fullName evidence="1">Unnamed protein product</fullName>
    </submittedName>
</protein>
<gene>
    <name evidence="1" type="ORF">Amon01_000900600</name>
</gene>
<keyword evidence="2" id="KW-1185">Reference proteome</keyword>
<sequence length="282" mass="32529">MTYKIMFDVVVHIESLESPPTFKFVVPVEFQADDLDFHLHHELQPAPRKNLIVVHRINENTQGFSMGRSKFPLKMIIKIPNSISWWDSVNKILLTLESQCPQKKTFSYHKNGSSTSLGRFNISSVEVGIIHHIRTLEIKSKELKPTKCLLKKEQGNAELDIGEWEYNTFLKSFVCETTLGELLNQNVCFQELFSGAFLNAIPDIGDYKFINNNHLYINIDVCSPTDIGKLGQKAKRFAFEVKPTFSTRCYDKEYMKQDHRCYRAAEVIKNSKNVLMEKSLTL</sequence>
<name>A0A9W6SXW7_AMBMO</name>
<reference evidence="1" key="1">
    <citation type="submission" date="2023-04" db="EMBL/GenBank/DDBJ databases">
        <title>Ambrosiozyma monospora NBRC 1965.</title>
        <authorList>
            <person name="Ichikawa N."/>
            <person name="Sato H."/>
            <person name="Tonouchi N."/>
        </authorList>
    </citation>
    <scope>NUCLEOTIDE SEQUENCE</scope>
    <source>
        <strain evidence="1">NBRC 1965</strain>
    </source>
</reference>
<dbReference type="AlphaFoldDB" id="A0A9W6SXW7"/>
<accession>A0A9W6SXW7</accession>
<organism evidence="1 2">
    <name type="scientific">Ambrosiozyma monospora</name>
    <name type="common">Yeast</name>
    <name type="synonym">Endomycopsis monosporus</name>
    <dbReference type="NCBI Taxonomy" id="43982"/>
    <lineage>
        <taxon>Eukaryota</taxon>
        <taxon>Fungi</taxon>
        <taxon>Dikarya</taxon>
        <taxon>Ascomycota</taxon>
        <taxon>Saccharomycotina</taxon>
        <taxon>Pichiomycetes</taxon>
        <taxon>Pichiales</taxon>
        <taxon>Pichiaceae</taxon>
        <taxon>Ambrosiozyma</taxon>
    </lineage>
</organism>